<organism evidence="1 2">
    <name type="scientific">Terrimonas ginsenosidimutans</name>
    <dbReference type="NCBI Taxonomy" id="2908004"/>
    <lineage>
        <taxon>Bacteria</taxon>
        <taxon>Pseudomonadati</taxon>
        <taxon>Bacteroidota</taxon>
        <taxon>Chitinophagia</taxon>
        <taxon>Chitinophagales</taxon>
        <taxon>Chitinophagaceae</taxon>
        <taxon>Terrimonas</taxon>
    </lineage>
</organism>
<name>A0ABS9KQL0_9BACT</name>
<gene>
    <name evidence="1" type="ORF">LZZ85_09905</name>
</gene>
<sequence length="109" mass="12886">MCHYQTLYHNDNTGYVVRCPECEKIQIGYGNLMVTFGRSEFEDFRWWLRRIKEEQSPAQSPTLRCIVIPTPCDGMKLLLSMRELRDFDTMLESADTELRSLELIKLFES</sequence>
<dbReference type="Pfam" id="PF20391">
    <property type="entry name" value="DUF6686"/>
    <property type="match status" value="1"/>
</dbReference>
<dbReference type="Proteomes" id="UP001165367">
    <property type="component" value="Unassembled WGS sequence"/>
</dbReference>
<protein>
    <submittedName>
        <fullName evidence="1">Uncharacterized protein</fullName>
    </submittedName>
</protein>
<evidence type="ECO:0000313" key="1">
    <source>
        <dbReference type="EMBL" id="MCG2614597.1"/>
    </source>
</evidence>
<accession>A0ABS9KQL0</accession>
<dbReference type="EMBL" id="JAKLTR010000005">
    <property type="protein sequence ID" value="MCG2614597.1"/>
    <property type="molecule type" value="Genomic_DNA"/>
</dbReference>
<proteinExistence type="predicted"/>
<keyword evidence="2" id="KW-1185">Reference proteome</keyword>
<comment type="caution">
    <text evidence="1">The sequence shown here is derived from an EMBL/GenBank/DDBJ whole genome shotgun (WGS) entry which is preliminary data.</text>
</comment>
<reference evidence="1" key="1">
    <citation type="submission" date="2022-01" db="EMBL/GenBank/DDBJ databases">
        <authorList>
            <person name="Jo J.-H."/>
            <person name="Im W.-T."/>
        </authorList>
    </citation>
    <scope>NUCLEOTIDE SEQUENCE</scope>
    <source>
        <strain evidence="1">NA20</strain>
    </source>
</reference>
<evidence type="ECO:0000313" key="2">
    <source>
        <dbReference type="Proteomes" id="UP001165367"/>
    </source>
</evidence>
<dbReference type="InterPro" id="IPR046508">
    <property type="entry name" value="DUF6686"/>
</dbReference>
<dbReference type="RefSeq" id="WP_237871164.1">
    <property type="nucleotide sequence ID" value="NZ_JAKLTR010000005.1"/>
</dbReference>